<dbReference type="EMBL" id="KY210139">
    <property type="protein sequence ID" value="APQ41894.1"/>
    <property type="molecule type" value="Genomic_DNA"/>
</dbReference>
<evidence type="ECO:0000259" key="1">
    <source>
        <dbReference type="Pfam" id="PF23961"/>
    </source>
</evidence>
<evidence type="ECO:0000313" key="2">
    <source>
        <dbReference type="EMBL" id="APQ41894.1"/>
    </source>
</evidence>
<organism evidence="2 3">
    <name type="scientific">Xanthomonas phage KPhi1</name>
    <dbReference type="NCBI Taxonomy" id="1927017"/>
    <lineage>
        <taxon>Viruses</taxon>
        <taxon>Duplodnaviria</taxon>
        <taxon>Heunggongvirae</taxon>
        <taxon>Uroviricota</taxon>
        <taxon>Caudoviricetes</taxon>
        <taxon>Kantovirinae</taxon>
        <taxon>Beograduvirus</taxon>
        <taxon>Beograduvirus KPhi1</taxon>
    </lineage>
</organism>
<accession>A0A3G1GLE2</accession>
<gene>
    <name evidence="2" type="ORF">K1pha_15</name>
</gene>
<keyword evidence="3" id="KW-1185">Reference proteome</keyword>
<dbReference type="Pfam" id="PF23961">
    <property type="entry name" value="Phage_tail_terminator_9"/>
    <property type="match status" value="1"/>
</dbReference>
<evidence type="ECO:0000313" key="3">
    <source>
        <dbReference type="Proteomes" id="UP000272247"/>
    </source>
</evidence>
<name>A0A3G1GLE2_9CAUD</name>
<dbReference type="InterPro" id="IPR057087">
    <property type="entry name" value="Gp12-like"/>
</dbReference>
<protein>
    <recommendedName>
        <fullName evidence="1">Phage neck terminator protein gp12-like domain-containing protein</fullName>
    </recommendedName>
</protein>
<reference evidence="2 3" key="1">
    <citation type="submission" date="2016-11" db="EMBL/GenBank/DDBJ databases">
        <authorList>
            <person name="Gasic K."/>
        </authorList>
    </citation>
    <scope>NUCLEOTIDE SEQUENCE [LARGE SCALE GENOMIC DNA]</scope>
</reference>
<dbReference type="Proteomes" id="UP000272247">
    <property type="component" value="Segment"/>
</dbReference>
<proteinExistence type="predicted"/>
<dbReference type="NCBIfam" id="NF047498">
    <property type="entry name" value="LIC_12616_fam"/>
    <property type="match status" value="1"/>
</dbReference>
<sequence>MPAATLLPTEDQTFQALARWVGKVLDLPSNTLQIVKGFQNLTATPTGSYVVISPGTMQRQDFGRRYYDPDNSQAVQQAHLTYSYQVDCYGPNGPTWASVLSVAWRSMWGVDNMAPPILTPLYADAPQQLNIVNAQGQYEQRFMIRLFGQVNQDVGLPQDFFEQIQLDSFIVADQLP</sequence>
<feature type="domain" description="Phage neck terminator protein gp12-like" evidence="1">
    <location>
        <begin position="14"/>
        <end position="167"/>
    </location>
</feature>